<evidence type="ECO:0000256" key="1">
    <source>
        <dbReference type="PROSITE-ProRule" id="PRU00169"/>
    </source>
</evidence>
<protein>
    <recommendedName>
        <fullName evidence="2">Response regulatory domain-containing protein</fullName>
    </recommendedName>
</protein>
<evidence type="ECO:0000259" key="2">
    <source>
        <dbReference type="PROSITE" id="PS50110"/>
    </source>
</evidence>
<feature type="domain" description="Response regulatory" evidence="2">
    <location>
        <begin position="23"/>
        <end position="145"/>
    </location>
</feature>
<dbReference type="Proteomes" id="UP000230273">
    <property type="component" value="Unassembled WGS sequence"/>
</dbReference>
<dbReference type="PROSITE" id="PS50110">
    <property type="entry name" value="RESPONSE_REGULATORY"/>
    <property type="match status" value="1"/>
</dbReference>
<proteinExistence type="predicted"/>
<evidence type="ECO:0000313" key="4">
    <source>
        <dbReference type="Proteomes" id="UP000230273"/>
    </source>
</evidence>
<dbReference type="InterPro" id="IPR052893">
    <property type="entry name" value="TCS_response_regulator"/>
</dbReference>
<accession>A0A2G9YVG9</accession>
<feature type="modified residue" description="4-aspartylphosphate" evidence="1">
    <location>
        <position position="78"/>
    </location>
</feature>
<gene>
    <name evidence="3" type="ORF">COX36_04445</name>
</gene>
<evidence type="ECO:0000313" key="3">
    <source>
        <dbReference type="EMBL" id="PIP23235.1"/>
    </source>
</evidence>
<dbReference type="Pfam" id="PF00072">
    <property type="entry name" value="Response_reg"/>
    <property type="match status" value="1"/>
</dbReference>
<dbReference type="SMART" id="SM00448">
    <property type="entry name" value="REC"/>
    <property type="match status" value="1"/>
</dbReference>
<dbReference type="SUPFAM" id="SSF52172">
    <property type="entry name" value="CheY-like"/>
    <property type="match status" value="1"/>
</dbReference>
<dbReference type="InterPro" id="IPR001789">
    <property type="entry name" value="Sig_transdc_resp-reg_receiver"/>
</dbReference>
<comment type="caution">
    <text evidence="3">The sequence shown here is derived from an EMBL/GenBank/DDBJ whole genome shotgun (WGS) entry which is preliminary data.</text>
</comment>
<dbReference type="PANTHER" id="PTHR44520:SF2">
    <property type="entry name" value="RESPONSE REGULATOR RCP1"/>
    <property type="match status" value="1"/>
</dbReference>
<sequence>MLRGENTNSVYLTQLLMVSRKIKILLIEDDLPTIDIYEEIFRKSGFIVETIKWGKGAFDALEEMRTGKKQKSDLVLLDLILPDVNGIEILRKAKETEELKSIPFFVLTNYTDPQLEKEIKALNAEKYIIKSNFVPSELIKIIKEWFKNLKKKAIR</sequence>
<organism evidence="3 4">
    <name type="scientific">Candidatus Nealsonbacteria bacterium CG23_combo_of_CG06-09_8_20_14_all_38_19</name>
    <dbReference type="NCBI Taxonomy" id="1974721"/>
    <lineage>
        <taxon>Bacteria</taxon>
        <taxon>Candidatus Nealsoniibacteriota</taxon>
    </lineage>
</organism>
<name>A0A2G9YVG9_9BACT</name>
<dbReference type="PANTHER" id="PTHR44520">
    <property type="entry name" value="RESPONSE REGULATOR RCP1-RELATED"/>
    <property type="match status" value="1"/>
</dbReference>
<dbReference type="InterPro" id="IPR011006">
    <property type="entry name" value="CheY-like_superfamily"/>
</dbReference>
<dbReference type="AlphaFoldDB" id="A0A2G9YVG9"/>
<dbReference type="GO" id="GO:0000160">
    <property type="term" value="P:phosphorelay signal transduction system"/>
    <property type="evidence" value="ECO:0007669"/>
    <property type="project" value="InterPro"/>
</dbReference>
<keyword evidence="1" id="KW-0597">Phosphoprotein</keyword>
<dbReference type="Gene3D" id="3.40.50.2300">
    <property type="match status" value="1"/>
</dbReference>
<dbReference type="EMBL" id="PCRP01000070">
    <property type="protein sequence ID" value="PIP23235.1"/>
    <property type="molecule type" value="Genomic_DNA"/>
</dbReference>
<reference evidence="3 4" key="1">
    <citation type="submission" date="2017-09" db="EMBL/GenBank/DDBJ databases">
        <title>Depth-based differentiation of microbial function through sediment-hosted aquifers and enrichment of novel symbionts in the deep terrestrial subsurface.</title>
        <authorList>
            <person name="Probst A.J."/>
            <person name="Ladd B."/>
            <person name="Jarett J.K."/>
            <person name="Geller-Mcgrath D.E."/>
            <person name="Sieber C.M."/>
            <person name="Emerson J.B."/>
            <person name="Anantharaman K."/>
            <person name="Thomas B.C."/>
            <person name="Malmstrom R."/>
            <person name="Stieglmeier M."/>
            <person name="Klingl A."/>
            <person name="Woyke T."/>
            <person name="Ryan C.M."/>
            <person name="Banfield J.F."/>
        </authorList>
    </citation>
    <scope>NUCLEOTIDE SEQUENCE [LARGE SCALE GENOMIC DNA]</scope>
    <source>
        <strain evidence="3">CG23_combo_of_CG06-09_8_20_14_all_38_19</strain>
    </source>
</reference>